<dbReference type="PANTHER" id="PTHR13504">
    <property type="entry name" value="FIDO DOMAIN-CONTAINING PROTEIN DDB_G0283145"/>
    <property type="match status" value="1"/>
</dbReference>
<name>A0A2T1GCD0_9CYAN</name>
<evidence type="ECO:0000256" key="2">
    <source>
        <dbReference type="PIRSR" id="PIRSR640198-2"/>
    </source>
</evidence>
<dbReference type="Proteomes" id="UP000238937">
    <property type="component" value="Unassembled WGS sequence"/>
</dbReference>
<sequence length="270" mass="29752">MFNSTLLNHIDALKARLDRLCPLPPELVDNLREVYDIRLTYHSNAIAKGRSSLRDATRTTNEGNTLTQSETQIVVEKGITIGGKPIKDHLEAINHVEAIDFIRDLAVEERAITEWDIRQIHGLVCKGERGAGAYRTVNVMAAGSNYRYPDALAKPPLCGILVPELMQGFGEWLQSAPDLHPVELAAEIHYRLVTIHPFSDGNGRTARLLMNLSLLGTGYPIAVIKTEDRAMYINAIVAWQSDGDDTVLKETIAKCVESSLVEILSLAGEG</sequence>
<dbReference type="GO" id="GO:0005524">
    <property type="term" value="F:ATP binding"/>
    <property type="evidence" value="ECO:0007669"/>
    <property type="project" value="UniProtKB-KW"/>
</dbReference>
<dbReference type="SUPFAM" id="SSF140931">
    <property type="entry name" value="Fic-like"/>
    <property type="match status" value="1"/>
</dbReference>
<dbReference type="OrthoDB" id="9813719at2"/>
<dbReference type="PANTHER" id="PTHR13504:SF38">
    <property type="entry name" value="FIDO DOMAIN-CONTAINING PROTEIN"/>
    <property type="match status" value="1"/>
</dbReference>
<organism evidence="5 6">
    <name type="scientific">Chamaesiphon polymorphus CCALA 037</name>
    <dbReference type="NCBI Taxonomy" id="2107692"/>
    <lineage>
        <taxon>Bacteria</taxon>
        <taxon>Bacillati</taxon>
        <taxon>Cyanobacteriota</taxon>
        <taxon>Cyanophyceae</taxon>
        <taxon>Gomontiellales</taxon>
        <taxon>Chamaesiphonaceae</taxon>
        <taxon>Chamaesiphon</taxon>
    </lineage>
</organism>
<evidence type="ECO:0000256" key="3">
    <source>
        <dbReference type="PIRSR" id="PIRSR640198-3"/>
    </source>
</evidence>
<feature type="binding site" evidence="2">
    <location>
        <begin position="200"/>
        <end position="207"/>
    </location>
    <ligand>
        <name>ATP</name>
        <dbReference type="ChEBI" id="CHEBI:30616"/>
    </ligand>
</feature>
<dbReference type="EMBL" id="PVWO01000214">
    <property type="protein sequence ID" value="PSB55050.1"/>
    <property type="molecule type" value="Genomic_DNA"/>
</dbReference>
<evidence type="ECO:0000259" key="4">
    <source>
        <dbReference type="PROSITE" id="PS51459"/>
    </source>
</evidence>
<keyword evidence="2" id="KW-0067">ATP-binding</keyword>
<dbReference type="AlphaFoldDB" id="A0A2T1GCD0"/>
<dbReference type="InterPro" id="IPR040198">
    <property type="entry name" value="Fido_containing"/>
</dbReference>
<feature type="domain" description="Fido" evidence="4">
    <location>
        <begin position="112"/>
        <end position="254"/>
    </location>
</feature>
<protein>
    <submittedName>
        <fullName evidence="5">Fic family protein</fullName>
    </submittedName>
</protein>
<dbReference type="PROSITE" id="PS51459">
    <property type="entry name" value="FIDO"/>
    <property type="match status" value="1"/>
</dbReference>
<keyword evidence="2" id="KW-0547">Nucleotide-binding</keyword>
<gene>
    <name evidence="5" type="ORF">C7B77_16280</name>
</gene>
<evidence type="ECO:0000256" key="1">
    <source>
        <dbReference type="PIRSR" id="PIRSR640198-1"/>
    </source>
</evidence>
<dbReference type="InterPro" id="IPR003812">
    <property type="entry name" value="Fido"/>
</dbReference>
<accession>A0A2T1GCD0</accession>
<dbReference type="RefSeq" id="WP_106306932.1">
    <property type="nucleotide sequence ID" value="NZ_PVWO01000214.1"/>
</dbReference>
<reference evidence="5 6" key="1">
    <citation type="submission" date="2018-03" db="EMBL/GenBank/DDBJ databases">
        <title>The ancient ancestry and fast evolution of plastids.</title>
        <authorList>
            <person name="Moore K.R."/>
            <person name="Magnabosco C."/>
            <person name="Momper L."/>
            <person name="Gold D.A."/>
            <person name="Bosak T."/>
            <person name="Fournier G.P."/>
        </authorList>
    </citation>
    <scope>NUCLEOTIDE SEQUENCE [LARGE SCALE GENOMIC DNA]</scope>
    <source>
        <strain evidence="5 6">CCALA 037</strain>
    </source>
</reference>
<dbReference type="Gene3D" id="1.10.3290.10">
    <property type="entry name" value="Fido-like domain"/>
    <property type="match status" value="1"/>
</dbReference>
<evidence type="ECO:0000313" key="5">
    <source>
        <dbReference type="EMBL" id="PSB55050.1"/>
    </source>
</evidence>
<evidence type="ECO:0000313" key="6">
    <source>
        <dbReference type="Proteomes" id="UP000238937"/>
    </source>
</evidence>
<dbReference type="Pfam" id="PF02661">
    <property type="entry name" value="Fic"/>
    <property type="match status" value="1"/>
</dbReference>
<comment type="caution">
    <text evidence="5">The sequence shown here is derived from an EMBL/GenBank/DDBJ whole genome shotgun (WGS) entry which is preliminary data.</text>
</comment>
<dbReference type="InterPro" id="IPR036597">
    <property type="entry name" value="Fido-like_dom_sf"/>
</dbReference>
<proteinExistence type="predicted"/>
<feature type="active site" evidence="1">
    <location>
        <position position="196"/>
    </location>
</feature>
<feature type="site" description="Important for autoinhibition of adenylyltransferase activity" evidence="3">
    <location>
        <position position="62"/>
    </location>
</feature>
<keyword evidence="6" id="KW-1185">Reference proteome</keyword>